<feature type="coiled-coil region" evidence="1">
    <location>
        <begin position="12"/>
        <end position="39"/>
    </location>
</feature>
<sequence>MNSNKTTETTIHDDLKNLIEQAQADSEKYKKKLEEEDENQYGLLEAFKLIFWSGSKEINIKASDNNQISKKYRKNIYSTLAIDDNKLNSFSKMLTTSSRMLGVFSALNNLGNIVEEVTVSLYSKKRNSRKARNSKFR</sequence>
<name>A0ABZ0CDT0_9SPIR</name>
<evidence type="ECO:0000313" key="2">
    <source>
        <dbReference type="EMBL" id="WNY64502.1"/>
    </source>
</evidence>
<keyword evidence="3" id="KW-1185">Reference proteome</keyword>
<keyword evidence="1" id="KW-0175">Coiled coil</keyword>
<dbReference type="Proteomes" id="UP001305925">
    <property type="component" value="Plasmid lp17"/>
</dbReference>
<organism evidence="2 3">
    <name type="scientific">Borreliella americana</name>
    <dbReference type="NCBI Taxonomy" id="478807"/>
    <lineage>
        <taxon>Bacteria</taxon>
        <taxon>Pseudomonadati</taxon>
        <taxon>Spirochaetota</taxon>
        <taxon>Spirochaetia</taxon>
        <taxon>Spirochaetales</taxon>
        <taxon>Borreliaceae</taxon>
        <taxon>Borreliella</taxon>
    </lineage>
</organism>
<gene>
    <name evidence="2" type="ORF">QIA00_04400</name>
</gene>
<protein>
    <submittedName>
        <fullName evidence="2">CRASP family complement regulator-acquiring lipoprotein</fullName>
    </submittedName>
</protein>
<keyword evidence="2" id="KW-0449">Lipoprotein</keyword>
<proteinExistence type="predicted"/>
<dbReference type="EMBL" id="CP132451">
    <property type="protein sequence ID" value="WNY64502.1"/>
    <property type="molecule type" value="Genomic_DNA"/>
</dbReference>
<keyword evidence="2" id="KW-0614">Plasmid</keyword>
<accession>A0ABZ0CDT0</accession>
<dbReference type="Gene3D" id="1.10.3160.10">
    <property type="entry name" value="Bbcrasp-1"/>
    <property type="match status" value="1"/>
</dbReference>
<evidence type="ECO:0000313" key="3">
    <source>
        <dbReference type="Proteomes" id="UP001305925"/>
    </source>
</evidence>
<geneLocation type="plasmid" evidence="2 3">
    <name>lp17</name>
</geneLocation>
<evidence type="ECO:0000256" key="1">
    <source>
        <dbReference type="SAM" id="Coils"/>
    </source>
</evidence>
<dbReference type="Pfam" id="PF05714">
    <property type="entry name" value="PFam54_60"/>
    <property type="match status" value="1"/>
</dbReference>
<reference evidence="2" key="1">
    <citation type="submission" date="2023-07" db="EMBL/GenBank/DDBJ databases">
        <title>Genome sequencing of multiple Borrelia sensu lato isolates.</title>
        <authorList>
            <person name="Mongodin E.F."/>
            <person name="Rudenko N."/>
            <person name="Fraser C.M."/>
            <person name="Schutzer S."/>
            <person name="Luft B."/>
            <person name="Morgan R."/>
            <person name="Chastens S."/>
            <person name="Qiu W."/>
        </authorList>
    </citation>
    <scope>NUCLEOTIDE SEQUENCE [LARGE SCALE GENOMIC DNA]</scope>
    <source>
        <strain evidence="2">SCW30h</strain>
    </source>
</reference>
<dbReference type="InterPro" id="IPR008421">
    <property type="entry name" value="Borrelia_lipoprotein_PFam54/60"/>
</dbReference>
<dbReference type="RefSeq" id="WP_316257701.1">
    <property type="nucleotide sequence ID" value="NZ_CP132451.1"/>
</dbReference>